<dbReference type="CDD" id="cd00590">
    <property type="entry name" value="RRM_SF"/>
    <property type="match status" value="1"/>
</dbReference>
<dbReference type="InterPro" id="IPR035979">
    <property type="entry name" value="RBD_domain_sf"/>
</dbReference>
<feature type="region of interest" description="Disordered" evidence="1">
    <location>
        <begin position="218"/>
        <end position="245"/>
    </location>
</feature>
<protein>
    <recommendedName>
        <fullName evidence="4">RRM domain-containing protein</fullName>
    </recommendedName>
</protein>
<feature type="compositionally biased region" description="Basic residues" evidence="1">
    <location>
        <begin position="235"/>
        <end position="245"/>
    </location>
</feature>
<organism evidence="2 3">
    <name type="scientific">Paraphoma chrysanthemicola</name>
    <dbReference type="NCBI Taxonomy" id="798071"/>
    <lineage>
        <taxon>Eukaryota</taxon>
        <taxon>Fungi</taxon>
        <taxon>Dikarya</taxon>
        <taxon>Ascomycota</taxon>
        <taxon>Pezizomycotina</taxon>
        <taxon>Dothideomycetes</taxon>
        <taxon>Pleosporomycetidae</taxon>
        <taxon>Pleosporales</taxon>
        <taxon>Pleosporineae</taxon>
        <taxon>Phaeosphaeriaceae</taxon>
        <taxon>Paraphoma</taxon>
    </lineage>
</organism>
<gene>
    <name evidence="2" type="ORF">FB567DRAFT_585754</name>
</gene>
<proteinExistence type="predicted"/>
<evidence type="ECO:0000313" key="2">
    <source>
        <dbReference type="EMBL" id="KAH7094377.1"/>
    </source>
</evidence>
<comment type="caution">
    <text evidence="2">The sequence shown here is derived from an EMBL/GenBank/DDBJ whole genome shotgun (WGS) entry which is preliminary data.</text>
</comment>
<dbReference type="GO" id="GO:0003676">
    <property type="term" value="F:nucleic acid binding"/>
    <property type="evidence" value="ECO:0007669"/>
    <property type="project" value="InterPro"/>
</dbReference>
<evidence type="ECO:0000313" key="3">
    <source>
        <dbReference type="Proteomes" id="UP000813461"/>
    </source>
</evidence>
<dbReference type="InterPro" id="IPR012677">
    <property type="entry name" value="Nucleotide-bd_a/b_plait_sf"/>
</dbReference>
<evidence type="ECO:0008006" key="4">
    <source>
        <dbReference type="Google" id="ProtNLM"/>
    </source>
</evidence>
<dbReference type="EMBL" id="JAGMVJ010000001">
    <property type="protein sequence ID" value="KAH7094377.1"/>
    <property type="molecule type" value="Genomic_DNA"/>
</dbReference>
<sequence>MRRVRLQMRLDRFSFENDRRCFVELATEEQAKRALEHLNKTLFMEQEMLITPMKEAFIWGPEREAHSILATRYFYPDILSPKAALAPLIEGRRIQLRVQPPGWKSSNGSDTLRKASARVIEENFANFGIEAVSKLKPFPGRSEAAKFLCLIDFATKSGADEAIDRFNDSEIEGRKVQLRRVAVSAVFARQIGKIDPSLLAMLPDDVHAKAGIVEKRNFSHAETSRDEQHPQRFSMRGKTRRTFFD</sequence>
<dbReference type="SUPFAM" id="SSF54928">
    <property type="entry name" value="RNA-binding domain, RBD"/>
    <property type="match status" value="2"/>
</dbReference>
<dbReference type="OrthoDB" id="272703at2759"/>
<accession>A0A8K0RIC2</accession>
<dbReference type="Gene3D" id="3.30.70.330">
    <property type="match status" value="1"/>
</dbReference>
<reference evidence="2" key="1">
    <citation type="journal article" date="2021" name="Nat. Commun.">
        <title>Genetic determinants of endophytism in the Arabidopsis root mycobiome.</title>
        <authorList>
            <person name="Mesny F."/>
            <person name="Miyauchi S."/>
            <person name="Thiergart T."/>
            <person name="Pickel B."/>
            <person name="Atanasova L."/>
            <person name="Karlsson M."/>
            <person name="Huettel B."/>
            <person name="Barry K.W."/>
            <person name="Haridas S."/>
            <person name="Chen C."/>
            <person name="Bauer D."/>
            <person name="Andreopoulos W."/>
            <person name="Pangilinan J."/>
            <person name="LaButti K."/>
            <person name="Riley R."/>
            <person name="Lipzen A."/>
            <person name="Clum A."/>
            <person name="Drula E."/>
            <person name="Henrissat B."/>
            <person name="Kohler A."/>
            <person name="Grigoriev I.V."/>
            <person name="Martin F.M."/>
            <person name="Hacquard S."/>
        </authorList>
    </citation>
    <scope>NUCLEOTIDE SEQUENCE</scope>
    <source>
        <strain evidence="2">MPI-SDFR-AT-0120</strain>
    </source>
</reference>
<keyword evidence="3" id="KW-1185">Reference proteome</keyword>
<dbReference type="Proteomes" id="UP000813461">
    <property type="component" value="Unassembled WGS sequence"/>
</dbReference>
<name>A0A8K0RIC2_9PLEO</name>
<dbReference type="AlphaFoldDB" id="A0A8K0RIC2"/>
<evidence type="ECO:0000256" key="1">
    <source>
        <dbReference type="SAM" id="MobiDB-lite"/>
    </source>
</evidence>
<feature type="compositionally biased region" description="Basic and acidic residues" evidence="1">
    <location>
        <begin position="218"/>
        <end position="230"/>
    </location>
</feature>